<evidence type="ECO:0008006" key="4">
    <source>
        <dbReference type="Google" id="ProtNLM"/>
    </source>
</evidence>
<dbReference type="CDD" id="cd13962">
    <property type="entry name" value="PT_UbiA_UBIAD1"/>
    <property type="match status" value="1"/>
</dbReference>
<gene>
    <name evidence="2" type="ORF">FC27_GL000003</name>
</gene>
<organism evidence="2 3">
    <name type="scientific">Companilactobacillus versmoldensis DSM 14857 = KCTC 3814</name>
    <dbReference type="NCBI Taxonomy" id="1423815"/>
    <lineage>
        <taxon>Bacteria</taxon>
        <taxon>Bacillati</taxon>
        <taxon>Bacillota</taxon>
        <taxon>Bacilli</taxon>
        <taxon>Lactobacillales</taxon>
        <taxon>Lactobacillaceae</taxon>
        <taxon>Companilactobacillus</taxon>
    </lineage>
</organism>
<evidence type="ECO:0000313" key="3">
    <source>
        <dbReference type="Proteomes" id="UP000051647"/>
    </source>
</evidence>
<feature type="transmembrane region" description="Helical" evidence="1">
    <location>
        <begin position="59"/>
        <end position="76"/>
    </location>
</feature>
<proteinExistence type="predicted"/>
<sequence length="272" mass="30357">MTFDFVSGLLGLLAVVIFHIIINFHNNSNIYRTGSSKNFRKKINQLNINRENLSYTKRMVYILIIIPLAITAYLVYSTGWFVLVVAILGLLLGFLYTSGPKPFYKTVIGEGIMAVITTVVIPVAFIYLGIENSGKLDSSTIIDVIVICLPNTFAIFSSILAANLTELEERDPEADTLVERIGQHNTLNLFRASWALAFLLVPILTIMQVIPYVVDILILFYPSLWDNFRPFLKKPTVNNLQSVLQATNRLSVTYVGLLALGAIITVIISLIK</sequence>
<feature type="transmembrane region" description="Helical" evidence="1">
    <location>
        <begin position="142"/>
        <end position="162"/>
    </location>
</feature>
<protein>
    <recommendedName>
        <fullName evidence="4">Prenyltransferase</fullName>
    </recommendedName>
</protein>
<dbReference type="eggNOG" id="COG1575">
    <property type="taxonomic scope" value="Bacteria"/>
</dbReference>
<feature type="transmembrane region" description="Helical" evidence="1">
    <location>
        <begin position="82"/>
        <end position="99"/>
    </location>
</feature>
<reference evidence="2 3" key="1">
    <citation type="journal article" date="2015" name="Genome Announc.">
        <title>Expanding the biotechnology potential of lactobacilli through comparative genomics of 213 strains and associated genera.</title>
        <authorList>
            <person name="Sun Z."/>
            <person name="Harris H.M."/>
            <person name="McCann A."/>
            <person name="Guo C."/>
            <person name="Argimon S."/>
            <person name="Zhang W."/>
            <person name="Yang X."/>
            <person name="Jeffery I.B."/>
            <person name="Cooney J.C."/>
            <person name="Kagawa T.F."/>
            <person name="Liu W."/>
            <person name="Song Y."/>
            <person name="Salvetti E."/>
            <person name="Wrobel A."/>
            <person name="Rasinkangas P."/>
            <person name="Parkhill J."/>
            <person name="Rea M.C."/>
            <person name="O'Sullivan O."/>
            <person name="Ritari J."/>
            <person name="Douillard F.P."/>
            <person name="Paul Ross R."/>
            <person name="Yang R."/>
            <person name="Briner A.E."/>
            <person name="Felis G.E."/>
            <person name="de Vos W.M."/>
            <person name="Barrangou R."/>
            <person name="Klaenhammer T.R."/>
            <person name="Caufield P.W."/>
            <person name="Cui Y."/>
            <person name="Zhang H."/>
            <person name="O'Toole P.W."/>
        </authorList>
    </citation>
    <scope>NUCLEOTIDE SEQUENCE [LARGE SCALE GENOMIC DNA]</scope>
    <source>
        <strain evidence="2 3">DSM 14857</strain>
    </source>
</reference>
<evidence type="ECO:0000313" key="2">
    <source>
        <dbReference type="EMBL" id="KRL68308.1"/>
    </source>
</evidence>
<feature type="transmembrane region" description="Helical" evidence="1">
    <location>
        <begin position="252"/>
        <end position="271"/>
    </location>
</feature>
<name>A0A0R1SKY2_9LACO</name>
<dbReference type="GO" id="GO:0004659">
    <property type="term" value="F:prenyltransferase activity"/>
    <property type="evidence" value="ECO:0007669"/>
    <property type="project" value="InterPro"/>
</dbReference>
<dbReference type="InterPro" id="IPR026046">
    <property type="entry name" value="UBIAD1"/>
</dbReference>
<evidence type="ECO:0000256" key="1">
    <source>
        <dbReference type="SAM" id="Phobius"/>
    </source>
</evidence>
<feature type="transmembrane region" description="Helical" evidence="1">
    <location>
        <begin position="6"/>
        <end position="24"/>
    </location>
</feature>
<dbReference type="STRING" id="1423815.FC27_GL000003"/>
<dbReference type="EMBL" id="AZFA01000001">
    <property type="protein sequence ID" value="KRL68308.1"/>
    <property type="molecule type" value="Genomic_DNA"/>
</dbReference>
<accession>A0A0R1SKY2</accession>
<keyword evidence="1" id="KW-1133">Transmembrane helix</keyword>
<comment type="caution">
    <text evidence="2">The sequence shown here is derived from an EMBL/GenBank/DDBJ whole genome shotgun (WGS) entry which is preliminary data.</text>
</comment>
<keyword evidence="1" id="KW-0812">Transmembrane</keyword>
<dbReference type="AlphaFoldDB" id="A0A0R1SKY2"/>
<keyword evidence="3" id="KW-1185">Reference proteome</keyword>
<dbReference type="Proteomes" id="UP000051647">
    <property type="component" value="Unassembled WGS sequence"/>
</dbReference>
<keyword evidence="1" id="KW-0472">Membrane</keyword>
<feature type="transmembrane region" description="Helical" evidence="1">
    <location>
        <begin position="111"/>
        <end position="130"/>
    </location>
</feature>
<feature type="transmembrane region" description="Helical" evidence="1">
    <location>
        <begin position="194"/>
        <end position="221"/>
    </location>
</feature>
<dbReference type="OrthoDB" id="9767568at2"/>
<dbReference type="PATRIC" id="fig|1423815.3.peg.3"/>